<dbReference type="GO" id="GO:0009686">
    <property type="term" value="P:gibberellin biosynthetic process"/>
    <property type="evidence" value="ECO:0007669"/>
    <property type="project" value="TreeGrafter"/>
</dbReference>
<dbReference type="InterPro" id="IPR050148">
    <property type="entry name" value="Terpene_synthase-like"/>
</dbReference>
<dbReference type="PANTHER" id="PTHR31739:SF27">
    <property type="entry name" value="COPALYLDIPHOSPHATE SYNTHASE"/>
    <property type="match status" value="1"/>
</dbReference>
<dbReference type="Proteomes" id="UP000257109">
    <property type="component" value="Unassembled WGS sequence"/>
</dbReference>
<dbReference type="GO" id="GO:0010333">
    <property type="term" value="F:terpene synthase activity"/>
    <property type="evidence" value="ECO:0007669"/>
    <property type="project" value="InterPro"/>
</dbReference>
<dbReference type="GO" id="GO:0009507">
    <property type="term" value="C:chloroplast"/>
    <property type="evidence" value="ECO:0007669"/>
    <property type="project" value="TreeGrafter"/>
</dbReference>
<dbReference type="STRING" id="157652.A0A371GJG2"/>
<evidence type="ECO:0000313" key="2">
    <source>
        <dbReference type="Proteomes" id="UP000257109"/>
    </source>
</evidence>
<dbReference type="InterPro" id="IPR008949">
    <property type="entry name" value="Isoprenoid_synthase_dom_sf"/>
</dbReference>
<keyword evidence="2" id="KW-1185">Reference proteome</keyword>
<organism evidence="1 2">
    <name type="scientific">Mucuna pruriens</name>
    <name type="common">Velvet bean</name>
    <name type="synonym">Dolichos pruriens</name>
    <dbReference type="NCBI Taxonomy" id="157652"/>
    <lineage>
        <taxon>Eukaryota</taxon>
        <taxon>Viridiplantae</taxon>
        <taxon>Streptophyta</taxon>
        <taxon>Embryophyta</taxon>
        <taxon>Tracheophyta</taxon>
        <taxon>Spermatophyta</taxon>
        <taxon>Magnoliopsida</taxon>
        <taxon>eudicotyledons</taxon>
        <taxon>Gunneridae</taxon>
        <taxon>Pentapetalae</taxon>
        <taxon>rosids</taxon>
        <taxon>fabids</taxon>
        <taxon>Fabales</taxon>
        <taxon>Fabaceae</taxon>
        <taxon>Papilionoideae</taxon>
        <taxon>50 kb inversion clade</taxon>
        <taxon>NPAAA clade</taxon>
        <taxon>indigoferoid/millettioid clade</taxon>
        <taxon>Phaseoleae</taxon>
        <taxon>Mucuna</taxon>
    </lineage>
</organism>
<name>A0A371GJG2_MUCPR</name>
<accession>A0A371GJG2</accession>
<proteinExistence type="predicted"/>
<evidence type="ECO:0000313" key="1">
    <source>
        <dbReference type="EMBL" id="RDX90676.1"/>
    </source>
</evidence>
<sequence length="113" mass="12923">MSGYWSEELQLNPEYQRLLQVTNRVCHGLRNYQSNNDNLCITGITTPQIESDMQQLVQLVLQNSSDGVHSNVKNSFLTVAKGFYYLAYCDPPTIKTHIDNVLFQKVMIPELAQ</sequence>
<gene>
    <name evidence="1" type="ORF">CR513_27436</name>
</gene>
<dbReference type="GO" id="GO:0000287">
    <property type="term" value="F:magnesium ion binding"/>
    <property type="evidence" value="ECO:0007669"/>
    <property type="project" value="TreeGrafter"/>
</dbReference>
<comment type="caution">
    <text evidence="1">The sequence shown here is derived from an EMBL/GenBank/DDBJ whole genome shotgun (WGS) entry which is preliminary data.</text>
</comment>
<dbReference type="AlphaFoldDB" id="A0A371GJG2"/>
<feature type="non-terminal residue" evidence="1">
    <location>
        <position position="1"/>
    </location>
</feature>
<dbReference type="PANTHER" id="PTHR31739">
    <property type="entry name" value="ENT-COPALYL DIPHOSPHATE SYNTHASE, CHLOROPLASTIC"/>
    <property type="match status" value="1"/>
</dbReference>
<protein>
    <submittedName>
        <fullName evidence="1">Uncharacterized protein</fullName>
    </submittedName>
</protein>
<reference evidence="1" key="1">
    <citation type="submission" date="2018-05" db="EMBL/GenBank/DDBJ databases">
        <title>Draft genome of Mucuna pruriens seed.</title>
        <authorList>
            <person name="Nnadi N.E."/>
            <person name="Vos R."/>
            <person name="Hasami M.H."/>
            <person name="Devisetty U.K."/>
            <person name="Aguiy J.C."/>
        </authorList>
    </citation>
    <scope>NUCLEOTIDE SEQUENCE [LARGE SCALE GENOMIC DNA]</scope>
    <source>
        <strain evidence="1">JCA_2017</strain>
    </source>
</reference>
<dbReference type="OrthoDB" id="912129at2759"/>
<dbReference type="EMBL" id="QJKJ01005321">
    <property type="protein sequence ID" value="RDX90676.1"/>
    <property type="molecule type" value="Genomic_DNA"/>
</dbReference>
<dbReference type="Gene3D" id="1.10.600.10">
    <property type="entry name" value="Farnesyl Diphosphate Synthase"/>
    <property type="match status" value="1"/>
</dbReference>